<keyword evidence="1" id="KW-0175">Coiled coil</keyword>
<evidence type="ECO:0000313" key="4">
    <source>
        <dbReference type="Proteomes" id="UP000807353"/>
    </source>
</evidence>
<feature type="coiled-coil region" evidence="1">
    <location>
        <begin position="527"/>
        <end position="561"/>
    </location>
</feature>
<feature type="compositionally biased region" description="Low complexity" evidence="2">
    <location>
        <begin position="206"/>
        <end position="269"/>
    </location>
</feature>
<feature type="region of interest" description="Disordered" evidence="2">
    <location>
        <begin position="1"/>
        <end position="27"/>
    </location>
</feature>
<accession>A0A9P6CAE4</accession>
<evidence type="ECO:0000256" key="2">
    <source>
        <dbReference type="SAM" id="MobiDB-lite"/>
    </source>
</evidence>
<gene>
    <name evidence="3" type="ORF">BDZ94DRAFT_1201291</name>
</gene>
<comment type="caution">
    <text evidence="3">The sequence shown here is derived from an EMBL/GenBank/DDBJ whole genome shotgun (WGS) entry which is preliminary data.</text>
</comment>
<dbReference type="EMBL" id="MU150343">
    <property type="protein sequence ID" value="KAF9458346.1"/>
    <property type="molecule type" value="Genomic_DNA"/>
</dbReference>
<organism evidence="3 4">
    <name type="scientific">Collybia nuda</name>
    <dbReference type="NCBI Taxonomy" id="64659"/>
    <lineage>
        <taxon>Eukaryota</taxon>
        <taxon>Fungi</taxon>
        <taxon>Dikarya</taxon>
        <taxon>Basidiomycota</taxon>
        <taxon>Agaricomycotina</taxon>
        <taxon>Agaricomycetes</taxon>
        <taxon>Agaricomycetidae</taxon>
        <taxon>Agaricales</taxon>
        <taxon>Tricholomatineae</taxon>
        <taxon>Clitocybaceae</taxon>
        <taxon>Collybia</taxon>
    </lineage>
</organism>
<feature type="region of interest" description="Disordered" evidence="2">
    <location>
        <begin position="44"/>
        <end position="342"/>
    </location>
</feature>
<feature type="compositionally biased region" description="Polar residues" evidence="2">
    <location>
        <begin position="291"/>
        <end position="302"/>
    </location>
</feature>
<dbReference type="Proteomes" id="UP000807353">
    <property type="component" value="Unassembled WGS sequence"/>
</dbReference>
<feature type="compositionally biased region" description="Basic and acidic residues" evidence="2">
    <location>
        <begin position="105"/>
        <end position="115"/>
    </location>
</feature>
<name>A0A9P6CAE4_9AGAR</name>
<proteinExistence type="predicted"/>
<feature type="region of interest" description="Disordered" evidence="2">
    <location>
        <begin position="357"/>
        <end position="419"/>
    </location>
</feature>
<keyword evidence="4" id="KW-1185">Reference proteome</keyword>
<feature type="compositionally biased region" description="Basic and acidic residues" evidence="2">
    <location>
        <begin position="166"/>
        <end position="189"/>
    </location>
</feature>
<dbReference type="OrthoDB" id="3203770at2759"/>
<feature type="compositionally biased region" description="Polar residues" evidence="2">
    <location>
        <begin position="12"/>
        <end position="21"/>
    </location>
</feature>
<dbReference type="AlphaFoldDB" id="A0A9P6CAE4"/>
<protein>
    <submittedName>
        <fullName evidence="3">Uncharacterized protein</fullName>
    </submittedName>
</protein>
<feature type="compositionally biased region" description="Polar residues" evidence="2">
    <location>
        <begin position="314"/>
        <end position="333"/>
    </location>
</feature>
<evidence type="ECO:0000256" key="1">
    <source>
        <dbReference type="SAM" id="Coils"/>
    </source>
</evidence>
<reference evidence="3" key="1">
    <citation type="submission" date="2020-11" db="EMBL/GenBank/DDBJ databases">
        <authorList>
            <consortium name="DOE Joint Genome Institute"/>
            <person name="Ahrendt S."/>
            <person name="Riley R."/>
            <person name="Andreopoulos W."/>
            <person name="Labutti K."/>
            <person name="Pangilinan J."/>
            <person name="Ruiz-Duenas F.J."/>
            <person name="Barrasa J.M."/>
            <person name="Sanchez-Garcia M."/>
            <person name="Camarero S."/>
            <person name="Miyauchi S."/>
            <person name="Serrano A."/>
            <person name="Linde D."/>
            <person name="Babiker R."/>
            <person name="Drula E."/>
            <person name="Ayuso-Fernandez I."/>
            <person name="Pacheco R."/>
            <person name="Padilla G."/>
            <person name="Ferreira P."/>
            <person name="Barriuso J."/>
            <person name="Kellner H."/>
            <person name="Castanera R."/>
            <person name="Alfaro M."/>
            <person name="Ramirez L."/>
            <person name="Pisabarro A.G."/>
            <person name="Kuo A."/>
            <person name="Tritt A."/>
            <person name="Lipzen A."/>
            <person name="He G."/>
            <person name="Yan M."/>
            <person name="Ng V."/>
            <person name="Cullen D."/>
            <person name="Martin F."/>
            <person name="Rosso M.-N."/>
            <person name="Henrissat B."/>
            <person name="Hibbett D."/>
            <person name="Martinez A.T."/>
            <person name="Grigoriev I.V."/>
        </authorList>
    </citation>
    <scope>NUCLEOTIDE SEQUENCE</scope>
    <source>
        <strain evidence="3">CBS 247.69</strain>
    </source>
</reference>
<sequence>MNKSAEPGLSGSPRTKPSTRSSIRHSLGLAGKAFVDVINKDVDKGAKKGKDASSRRLSVIGIQPAAPRASMGDAKPTPQAIRRVATPESKTITRRRVSAGVQRSSLDEQTSKPLDHVGVTRSASVRPRNPNTSSALPKYRPKSALLETAKPPSPRAGTRRPLNSSDSEKEDRREQIKGETTRPPMEKVSRPISPLPHRAALKANLSSTVNTTPPSTPVKSKFSTPSSSRPSPSRPTKLAKTATSTSAIHSAIPRPPSSTSSSGSFTPHTPKTPSARNISAIRRSAQEKSSRLSPSLRSTNDSPYVRHSRKNSRDTTPSPTPNAAGNMSHISEGNSEDSETDDVELLLAPVAALGAPTPAMPRIQATRNRKRLPPQTPTRANLLPTRANMSYLSPLPPDQNSSSSSLRPPQERGSKQARGSILSWEQLASEASRTLGEDEIENMLSDIPAPFRPGAISPTPSSGYNDIPESPCLSAMSSPGGYGSISQVLLPDVTPSPAIHNNQRYHMSSSDVPVVDAAIVTLLRLQLASAEQTAKARLEQMQIMEEEIHNLKESRTHEARELTKQVAFMEDQIRVSIDNREQADEERGAYTASLENEVRQVQALRDHAIQEAVAESRECARRERNTALASQRGCWAVICSSYVASSEWASVSQLSQMELETIQGDRQILTILLAELNQLRGMVL</sequence>
<feature type="compositionally biased region" description="Basic and acidic residues" evidence="2">
    <location>
        <begin position="44"/>
        <end position="54"/>
    </location>
</feature>
<feature type="compositionally biased region" description="Polar residues" evidence="2">
    <location>
        <begin position="398"/>
        <end position="407"/>
    </location>
</feature>
<evidence type="ECO:0000313" key="3">
    <source>
        <dbReference type="EMBL" id="KAF9458346.1"/>
    </source>
</evidence>